<organism evidence="1 2">
    <name type="scientific">Hyalangium rubrum</name>
    <dbReference type="NCBI Taxonomy" id="3103134"/>
    <lineage>
        <taxon>Bacteria</taxon>
        <taxon>Pseudomonadati</taxon>
        <taxon>Myxococcota</taxon>
        <taxon>Myxococcia</taxon>
        <taxon>Myxococcales</taxon>
        <taxon>Cystobacterineae</taxon>
        <taxon>Archangiaceae</taxon>
        <taxon>Hyalangium</taxon>
    </lineage>
</organism>
<dbReference type="InterPro" id="IPR032871">
    <property type="entry name" value="AHH_dom_containing"/>
</dbReference>
<evidence type="ECO:0000313" key="1">
    <source>
        <dbReference type="EMBL" id="MDY7228592.1"/>
    </source>
</evidence>
<proteinExistence type="predicted"/>
<dbReference type="Pfam" id="PF14412">
    <property type="entry name" value="AHH"/>
    <property type="match status" value="1"/>
</dbReference>
<reference evidence="1 2" key="1">
    <citation type="submission" date="2023-12" db="EMBL/GenBank/DDBJ databases">
        <title>the genome sequence of Hyalangium sp. s54d21.</title>
        <authorList>
            <person name="Zhang X."/>
        </authorList>
    </citation>
    <scope>NUCLEOTIDE SEQUENCE [LARGE SCALE GENOMIC DNA]</scope>
    <source>
        <strain evidence="2">s54d21</strain>
    </source>
</reference>
<keyword evidence="2" id="KW-1185">Reference proteome</keyword>
<accession>A0ABU5H637</accession>
<gene>
    <name evidence="1" type="ORF">SYV04_19375</name>
</gene>
<dbReference type="Proteomes" id="UP001291309">
    <property type="component" value="Unassembled WGS sequence"/>
</dbReference>
<sequence length="450" mass="49282">MPVHLGVTVLFLVLSTACSTSRLVRLDTGHGEPLLLVSRADEAERVELEEDEFTKAIAKEARQWRLLANPEMAAREMFDVPPRSGWYGYTKRQGVVPLREQIPAAQWAQVDEAVTQEYVRFCEAAGKPRDCLRLLLNSPVLNGDGRYALAMSFAMEEVLPEMMKAFKDMADPEAVKAAILWAMTIYAVMWLAPEPVFSKGLATVVTASFICYVGVDTFWTLIQGWRRLVDAADHATSFSELRAAGERYGKVMGQNAARAFALLLSAAIGQTASSLSAKIPTLPGSAQASVVGAAEVGVRLTAVAQVEAVAVSADVFTMALPPNAVASTAEGLRGAVAAPVEGEGQWHHIATDKWLDAAHSGGPWTPKFQKLFDRAGMSLNDSANRVRVMGHQGPHPEEYHREVFRRLRDAMKECRSMHQCREALTVELKKLAQELSTKGSYLNKLVTRSE</sequence>
<evidence type="ECO:0000313" key="2">
    <source>
        <dbReference type="Proteomes" id="UP001291309"/>
    </source>
</evidence>
<dbReference type="EMBL" id="JAXIVS010000006">
    <property type="protein sequence ID" value="MDY7228592.1"/>
    <property type="molecule type" value="Genomic_DNA"/>
</dbReference>
<name>A0ABU5H637_9BACT</name>
<comment type="caution">
    <text evidence="1">The sequence shown here is derived from an EMBL/GenBank/DDBJ whole genome shotgun (WGS) entry which is preliminary data.</text>
</comment>
<protein>
    <submittedName>
        <fullName evidence="1">AHH domain-containing protein</fullName>
    </submittedName>
</protein>
<dbReference type="RefSeq" id="WP_321547317.1">
    <property type="nucleotide sequence ID" value="NZ_JAXIVS010000006.1"/>
</dbReference>